<feature type="domain" description="ATP-grasp" evidence="12">
    <location>
        <begin position="111"/>
        <end position="319"/>
    </location>
</feature>
<evidence type="ECO:0000256" key="5">
    <source>
        <dbReference type="ARBA" id="ARBA00022755"/>
    </source>
</evidence>
<dbReference type="UniPathway" id="UPA00074">
    <property type="reaction ID" value="UER00125"/>
</dbReference>
<dbReference type="Pfam" id="PF02844">
    <property type="entry name" value="GARS_N"/>
    <property type="match status" value="1"/>
</dbReference>
<evidence type="ECO:0000256" key="10">
    <source>
        <dbReference type="HAMAP-Rule" id="MF_00138"/>
    </source>
</evidence>
<comment type="pathway">
    <text evidence="1 10">Purine metabolism; IMP biosynthesis via de novo pathway; N(1)-(5-phospho-D-ribosyl)glycinamide from 5-phospho-alpha-D-ribose 1-diphosphate: step 2/2.</text>
</comment>
<dbReference type="FunFam" id="3.90.600.10:FF:000001">
    <property type="entry name" value="Trifunctional purine biosynthetic protein adenosine-3"/>
    <property type="match status" value="1"/>
</dbReference>
<dbReference type="PANTHER" id="PTHR43472:SF1">
    <property type="entry name" value="PHOSPHORIBOSYLAMINE--GLYCINE LIGASE, CHLOROPLASTIC"/>
    <property type="match status" value="1"/>
</dbReference>
<dbReference type="EC" id="6.3.4.13" evidence="2 10"/>
<dbReference type="SUPFAM" id="SSF56059">
    <property type="entry name" value="Glutathione synthetase ATP-binding domain-like"/>
    <property type="match status" value="1"/>
</dbReference>
<evidence type="ECO:0000313" key="13">
    <source>
        <dbReference type="EMBL" id="SMG33853.1"/>
    </source>
</evidence>
<protein>
    <recommendedName>
        <fullName evidence="2 10">Phosphoribosylamine--glycine ligase</fullName>
        <ecNumber evidence="2 10">6.3.4.13</ecNumber>
    </recommendedName>
    <alternativeName>
        <fullName evidence="10">GARS</fullName>
    </alternativeName>
    <alternativeName>
        <fullName evidence="8 10">Glycinamide ribonucleotide synthetase</fullName>
    </alternativeName>
    <alternativeName>
        <fullName evidence="9 10">Phosphoribosylglycinamide synthetase</fullName>
    </alternativeName>
</protein>
<evidence type="ECO:0000256" key="3">
    <source>
        <dbReference type="ARBA" id="ARBA00022598"/>
    </source>
</evidence>
<keyword evidence="6 11" id="KW-0067">ATP-binding</keyword>
<dbReference type="SUPFAM" id="SSF51246">
    <property type="entry name" value="Rudiment single hybrid motif"/>
    <property type="match status" value="1"/>
</dbReference>
<evidence type="ECO:0000256" key="11">
    <source>
        <dbReference type="PROSITE-ProRule" id="PRU00409"/>
    </source>
</evidence>
<dbReference type="GO" id="GO:0005524">
    <property type="term" value="F:ATP binding"/>
    <property type="evidence" value="ECO:0007669"/>
    <property type="project" value="UniProtKB-UniRule"/>
</dbReference>
<evidence type="ECO:0000313" key="14">
    <source>
        <dbReference type="Proteomes" id="UP000193804"/>
    </source>
</evidence>
<dbReference type="Gene3D" id="3.30.470.20">
    <property type="entry name" value="ATP-grasp fold, B domain"/>
    <property type="match status" value="1"/>
</dbReference>
<dbReference type="OrthoDB" id="9807240at2"/>
<dbReference type="Gene3D" id="3.30.1490.20">
    <property type="entry name" value="ATP-grasp fold, A domain"/>
    <property type="match status" value="1"/>
</dbReference>
<evidence type="ECO:0000256" key="1">
    <source>
        <dbReference type="ARBA" id="ARBA00005174"/>
    </source>
</evidence>
<accession>A0A1X7K178</accession>
<name>A0A1X7K178_9BACT</name>
<dbReference type="PANTHER" id="PTHR43472">
    <property type="entry name" value="PHOSPHORIBOSYLAMINE--GLYCINE LIGASE"/>
    <property type="match status" value="1"/>
</dbReference>
<dbReference type="GO" id="GO:0004637">
    <property type="term" value="F:phosphoribosylamine-glycine ligase activity"/>
    <property type="evidence" value="ECO:0007669"/>
    <property type="project" value="UniProtKB-UniRule"/>
</dbReference>
<dbReference type="Gene3D" id="3.40.50.20">
    <property type="match status" value="1"/>
</dbReference>
<comment type="similarity">
    <text evidence="7 10">Belongs to the GARS family.</text>
</comment>
<dbReference type="InterPro" id="IPR020561">
    <property type="entry name" value="PRibGlycinamid_synth_ATP-grasp"/>
</dbReference>
<keyword evidence="5 10" id="KW-0658">Purine biosynthesis</keyword>
<evidence type="ECO:0000256" key="2">
    <source>
        <dbReference type="ARBA" id="ARBA00013255"/>
    </source>
</evidence>
<dbReference type="STRING" id="1028.SAMN05661096_02174"/>
<dbReference type="InterPro" id="IPR013815">
    <property type="entry name" value="ATP_grasp_subdomain_1"/>
</dbReference>
<dbReference type="Proteomes" id="UP000193804">
    <property type="component" value="Unassembled WGS sequence"/>
</dbReference>
<evidence type="ECO:0000256" key="6">
    <source>
        <dbReference type="ARBA" id="ARBA00022840"/>
    </source>
</evidence>
<reference evidence="14" key="1">
    <citation type="submission" date="2017-04" db="EMBL/GenBank/DDBJ databases">
        <authorList>
            <person name="Varghese N."/>
            <person name="Submissions S."/>
        </authorList>
    </citation>
    <scope>NUCLEOTIDE SEQUENCE [LARGE SCALE GENOMIC DNA]</scope>
    <source>
        <strain evidence="14">DSM 4125</strain>
    </source>
</reference>
<dbReference type="InterPro" id="IPR000115">
    <property type="entry name" value="PRibGlycinamide_synth"/>
</dbReference>
<dbReference type="Pfam" id="PF01071">
    <property type="entry name" value="GARS_A"/>
    <property type="match status" value="1"/>
</dbReference>
<dbReference type="InterPro" id="IPR011054">
    <property type="entry name" value="Rudment_hybrid_motif"/>
</dbReference>
<evidence type="ECO:0000256" key="4">
    <source>
        <dbReference type="ARBA" id="ARBA00022741"/>
    </source>
</evidence>
<dbReference type="Gene3D" id="3.90.600.10">
    <property type="entry name" value="Phosphoribosylglycinamide synthetase, C-terminal domain"/>
    <property type="match status" value="1"/>
</dbReference>
<keyword evidence="4 11" id="KW-0547">Nucleotide-binding</keyword>
<evidence type="ECO:0000256" key="9">
    <source>
        <dbReference type="ARBA" id="ARBA00042864"/>
    </source>
</evidence>
<dbReference type="SMART" id="SM01209">
    <property type="entry name" value="GARS_A"/>
    <property type="match status" value="1"/>
</dbReference>
<dbReference type="RefSeq" id="WP_085517089.1">
    <property type="nucleotide sequence ID" value="NZ_FXAW01000004.1"/>
</dbReference>
<organism evidence="13 14">
    <name type="scientific">Marivirga sericea</name>
    <dbReference type="NCBI Taxonomy" id="1028"/>
    <lineage>
        <taxon>Bacteria</taxon>
        <taxon>Pseudomonadati</taxon>
        <taxon>Bacteroidota</taxon>
        <taxon>Cytophagia</taxon>
        <taxon>Cytophagales</taxon>
        <taxon>Marivirgaceae</taxon>
        <taxon>Marivirga</taxon>
    </lineage>
</organism>
<evidence type="ECO:0000256" key="8">
    <source>
        <dbReference type="ARBA" id="ARBA00042242"/>
    </source>
</evidence>
<dbReference type="GO" id="GO:0046872">
    <property type="term" value="F:metal ion binding"/>
    <property type="evidence" value="ECO:0007669"/>
    <property type="project" value="InterPro"/>
</dbReference>
<dbReference type="GO" id="GO:0009113">
    <property type="term" value="P:purine nucleobase biosynthetic process"/>
    <property type="evidence" value="ECO:0007669"/>
    <property type="project" value="InterPro"/>
</dbReference>
<sequence>MNILILGSGGREYVFSEKILESPNCENLFVAPGNAGTAKIAKNVNISPTDFKSIADFCLKNTIEMIVVGPEAPLVAGIRDFFATDSKLNQIQIIGPGKVGAQLEGSKEFAKSFMHRHNIPTAAYSTFTKSTLKEGLSYLKTLTPPYVLKADGLAGGKGVVICENLRTAEQSLTEMLQDEKFGAASEKVVIEEFLSGIELSVFVLTDGKNYKILPAAKDYKRIGEGDTGLNTGGMGAVSPVKFADARFMEKVEAKVIKPTIKGLQTDKIDYQGFIFIGLMNVAGEPYVIEYNVRMGDPETQVVLPRLKSDLLSIFKSMSTKSLKQEDFIISDQTAATIVLVAGGYPEKYEKGKIIKGLDDVVHAKIYHAGTADENNEVITAGGRVLAITGMGDTLDMALKNAYAGANKVCWEDLYYRKDIGQDLLALDSQ</sequence>
<gene>
    <name evidence="10" type="primary">purD</name>
    <name evidence="13" type="ORF">SAMN05661096_02174</name>
</gene>
<dbReference type="InterPro" id="IPR020560">
    <property type="entry name" value="PRibGlycinamide_synth_C-dom"/>
</dbReference>
<dbReference type="InterPro" id="IPR037123">
    <property type="entry name" value="PRibGlycinamide_synth_C_sf"/>
</dbReference>
<dbReference type="PROSITE" id="PS50975">
    <property type="entry name" value="ATP_GRASP"/>
    <property type="match status" value="1"/>
</dbReference>
<dbReference type="SMART" id="SM01210">
    <property type="entry name" value="GARS_C"/>
    <property type="match status" value="1"/>
</dbReference>
<dbReference type="NCBIfam" id="TIGR00877">
    <property type="entry name" value="purD"/>
    <property type="match status" value="1"/>
</dbReference>
<dbReference type="InterPro" id="IPR016185">
    <property type="entry name" value="PreATP-grasp_dom_sf"/>
</dbReference>
<proteinExistence type="inferred from homology"/>
<dbReference type="Pfam" id="PF02843">
    <property type="entry name" value="GARS_C"/>
    <property type="match status" value="1"/>
</dbReference>
<dbReference type="SUPFAM" id="SSF52440">
    <property type="entry name" value="PreATP-grasp domain"/>
    <property type="match status" value="1"/>
</dbReference>
<dbReference type="InterPro" id="IPR020562">
    <property type="entry name" value="PRibGlycinamide_synth_N"/>
</dbReference>
<evidence type="ECO:0000256" key="7">
    <source>
        <dbReference type="ARBA" id="ARBA00038345"/>
    </source>
</evidence>
<keyword evidence="3 10" id="KW-0436">Ligase</keyword>
<dbReference type="EMBL" id="FXAW01000004">
    <property type="protein sequence ID" value="SMG33853.1"/>
    <property type="molecule type" value="Genomic_DNA"/>
</dbReference>
<dbReference type="AlphaFoldDB" id="A0A1X7K178"/>
<comment type="catalytic activity">
    <reaction evidence="10">
        <text>5-phospho-beta-D-ribosylamine + glycine + ATP = N(1)-(5-phospho-beta-D-ribosyl)glycinamide + ADP + phosphate + H(+)</text>
        <dbReference type="Rhea" id="RHEA:17453"/>
        <dbReference type="ChEBI" id="CHEBI:15378"/>
        <dbReference type="ChEBI" id="CHEBI:30616"/>
        <dbReference type="ChEBI" id="CHEBI:43474"/>
        <dbReference type="ChEBI" id="CHEBI:57305"/>
        <dbReference type="ChEBI" id="CHEBI:58681"/>
        <dbReference type="ChEBI" id="CHEBI:143788"/>
        <dbReference type="ChEBI" id="CHEBI:456216"/>
        <dbReference type="EC" id="6.3.4.13"/>
    </reaction>
</comment>
<keyword evidence="14" id="KW-1185">Reference proteome</keyword>
<dbReference type="InterPro" id="IPR011761">
    <property type="entry name" value="ATP-grasp"/>
</dbReference>
<dbReference type="HAMAP" id="MF_00138">
    <property type="entry name" value="GARS"/>
    <property type="match status" value="1"/>
</dbReference>
<evidence type="ECO:0000259" key="12">
    <source>
        <dbReference type="PROSITE" id="PS50975"/>
    </source>
</evidence>
<dbReference type="GO" id="GO:0006189">
    <property type="term" value="P:'de novo' IMP biosynthetic process"/>
    <property type="evidence" value="ECO:0007669"/>
    <property type="project" value="UniProtKB-UniRule"/>
</dbReference>